<dbReference type="GO" id="GO:0004516">
    <property type="term" value="F:nicotinate phosphoribosyltransferase activity"/>
    <property type="evidence" value="ECO:0007669"/>
    <property type="project" value="UniProtKB-EC"/>
</dbReference>
<evidence type="ECO:0000259" key="10">
    <source>
        <dbReference type="Pfam" id="PF04095"/>
    </source>
</evidence>
<protein>
    <recommendedName>
        <fullName evidence="3 9">Nicotinate phosphoribosyltransferase</fullName>
        <ecNumber evidence="3 9">6.3.4.21</ecNumber>
    </recommendedName>
</protein>
<gene>
    <name evidence="13" type="ORF">ACFFIP_05415</name>
</gene>
<keyword evidence="6 9" id="KW-0662">Pyridine nucleotide biosynthesis</keyword>
<dbReference type="InterPro" id="IPR041525">
    <property type="entry name" value="N/Namide_PRibTrfase"/>
</dbReference>
<dbReference type="RefSeq" id="WP_382386554.1">
    <property type="nucleotide sequence ID" value="NZ_JBHLWI010000009.1"/>
</dbReference>
<dbReference type="InterPro" id="IPR007229">
    <property type="entry name" value="Nic_PRibTrfase-Fam"/>
</dbReference>
<comment type="pathway">
    <text evidence="1 9">Cofactor biosynthesis; NAD(+) biosynthesis; nicotinate D-ribonucleotide from nicotinate: step 1/1.</text>
</comment>
<evidence type="ECO:0000259" key="12">
    <source>
        <dbReference type="Pfam" id="PF17956"/>
    </source>
</evidence>
<dbReference type="EMBL" id="JBHLWI010000009">
    <property type="protein sequence ID" value="MFC0262114.1"/>
    <property type="molecule type" value="Genomic_DNA"/>
</dbReference>
<accession>A0ABV6FQI0</accession>
<evidence type="ECO:0000256" key="7">
    <source>
        <dbReference type="ARBA" id="ARBA00022679"/>
    </source>
</evidence>
<keyword evidence="5 9" id="KW-0436">Ligase</keyword>
<dbReference type="EC" id="6.3.4.21" evidence="3 9"/>
<dbReference type="InterPro" id="IPR041619">
    <property type="entry name" value="NAPRTase_C"/>
</dbReference>
<dbReference type="Pfam" id="PF17767">
    <property type="entry name" value="NAPRTase_N"/>
    <property type="match status" value="1"/>
</dbReference>
<evidence type="ECO:0000256" key="2">
    <source>
        <dbReference type="ARBA" id="ARBA00010897"/>
    </source>
</evidence>
<evidence type="ECO:0000313" key="13">
    <source>
        <dbReference type="EMBL" id="MFC0262114.1"/>
    </source>
</evidence>
<dbReference type="PANTHER" id="PTHR11098">
    <property type="entry name" value="NICOTINATE PHOSPHORIBOSYLTRANSFERASE"/>
    <property type="match status" value="1"/>
</dbReference>
<dbReference type="InterPro" id="IPR013785">
    <property type="entry name" value="Aldolase_TIM"/>
</dbReference>
<feature type="domain" description="Nicotinate phosphoribosyltransferase C-terminal" evidence="12">
    <location>
        <begin position="355"/>
        <end position="460"/>
    </location>
</feature>
<feature type="domain" description="Nicotinate/nicotinamide phosphoribosyltransferase" evidence="10">
    <location>
        <begin position="154"/>
        <end position="351"/>
    </location>
</feature>
<dbReference type="InterPro" id="IPR006405">
    <property type="entry name" value="Nic_PRibTrfase_pncB"/>
</dbReference>
<dbReference type="Pfam" id="PF04095">
    <property type="entry name" value="NAPRTase"/>
    <property type="match status" value="1"/>
</dbReference>
<dbReference type="InterPro" id="IPR036068">
    <property type="entry name" value="Nicotinate_pribotase-like_C"/>
</dbReference>
<evidence type="ECO:0000256" key="1">
    <source>
        <dbReference type="ARBA" id="ARBA00004952"/>
    </source>
</evidence>
<dbReference type="NCBIfam" id="NF006695">
    <property type="entry name" value="PRK09243.1-2"/>
    <property type="match status" value="1"/>
</dbReference>
<evidence type="ECO:0000313" key="14">
    <source>
        <dbReference type="Proteomes" id="UP001589797"/>
    </source>
</evidence>
<dbReference type="SUPFAM" id="SSF51690">
    <property type="entry name" value="Nicotinate/Quinolinate PRTase C-terminal domain-like"/>
    <property type="match status" value="1"/>
</dbReference>
<evidence type="ECO:0000256" key="6">
    <source>
        <dbReference type="ARBA" id="ARBA00022642"/>
    </source>
</evidence>
<reference evidence="13 14" key="1">
    <citation type="submission" date="2024-09" db="EMBL/GenBank/DDBJ databases">
        <authorList>
            <person name="Sun Q."/>
            <person name="Mori K."/>
        </authorList>
    </citation>
    <scope>NUCLEOTIDE SEQUENCE [LARGE SCALE GENOMIC DNA]</scope>
    <source>
        <strain evidence="13 14">CCM 7650</strain>
    </source>
</reference>
<proteinExistence type="inferred from homology"/>
<dbReference type="SUPFAM" id="SSF54675">
    <property type="entry name" value="Nicotinate/Quinolinate PRTase N-terminal domain-like"/>
    <property type="match status" value="1"/>
</dbReference>
<evidence type="ECO:0000256" key="3">
    <source>
        <dbReference type="ARBA" id="ARBA00013236"/>
    </source>
</evidence>
<evidence type="ECO:0000256" key="9">
    <source>
        <dbReference type="RuleBase" id="RU365100"/>
    </source>
</evidence>
<dbReference type="GO" id="GO:0016757">
    <property type="term" value="F:glycosyltransferase activity"/>
    <property type="evidence" value="ECO:0007669"/>
    <property type="project" value="UniProtKB-KW"/>
</dbReference>
<evidence type="ECO:0000256" key="5">
    <source>
        <dbReference type="ARBA" id="ARBA00022598"/>
    </source>
</evidence>
<keyword evidence="4" id="KW-0597">Phosphoprotein</keyword>
<dbReference type="CDD" id="cd01570">
    <property type="entry name" value="NAPRTase_A"/>
    <property type="match status" value="1"/>
</dbReference>
<evidence type="ECO:0000259" key="11">
    <source>
        <dbReference type="Pfam" id="PF17767"/>
    </source>
</evidence>
<keyword evidence="14" id="KW-1185">Reference proteome</keyword>
<dbReference type="PIRSF" id="PIRSF000484">
    <property type="entry name" value="NAPRT"/>
    <property type="match status" value="1"/>
</dbReference>
<keyword evidence="13" id="KW-0328">Glycosyltransferase</keyword>
<comment type="function">
    <text evidence="9">Catalyzes the first step in the biosynthesis of NAD from nicotinic acid, the ATP-dependent synthesis of beta-nicotinate D-ribonucleotide from nicotinate and 5-phospho-D-ribose 1-phosphate.</text>
</comment>
<dbReference type="Pfam" id="PF17956">
    <property type="entry name" value="NAPRTase_C"/>
    <property type="match status" value="1"/>
</dbReference>
<name>A0ABV6FQI0_9BACT</name>
<dbReference type="InterPro" id="IPR040727">
    <property type="entry name" value="NAPRTase_N"/>
</dbReference>
<comment type="PTM">
    <text evidence="9">Transiently phosphorylated on a His residue during the reaction cycle. Phosphorylation strongly increases the affinity for substrates and increases the rate of nicotinate D-ribonucleotide production. Dephosphorylation regenerates the low-affinity form of the enzyme, leading to product release.</text>
</comment>
<sequence>MKEGFSISGLYTDFYELSMAQVYFLQGAHLKEAVFDYFFRKIPFRGGFVVFAGLSSVLEFLEKLQFSSDEIEFLRSKGLHPDFLDFLAKFRFKGKVYAPKEGELVFPTEPILRVQGSMLETQIVETLILNFLNFQSLVATKAARMRMVAKDKILIDFGLRRAQGLGGYHAAKACMVGGFNGTSNVKAAYDFGLEPVGTMAHSFVQSYDDELTAFSEFAKNRPQNCTLLVDTYDTLNSGVPNAIYVGKEMEKRGQRLTGVRLDSGDLAYLSKVTRKMLDEAGLDYVKITASNQLDEWVIKSLLEQGAAIDVFGVGTSLVTAPPDAALDGVYKLAFADGKPRIKISENLKKVSLPGKKQVFRAHHSDGTLVGADIVAFDEEINFPKMIHPFDPLQQLQLHPYQFKPILHMVMENGKVLTGIHDLLTSAKYCQEQLAKLPDEYKRFENPHIYKVGISEALHQKRIEIKSSFKN</sequence>
<dbReference type="Gene3D" id="3.20.140.10">
    <property type="entry name" value="nicotinate phosphoribosyltransferase"/>
    <property type="match status" value="1"/>
</dbReference>
<organism evidence="13 14">
    <name type="scientific">Fontibacter flavus</name>
    <dbReference type="NCBI Taxonomy" id="654838"/>
    <lineage>
        <taxon>Bacteria</taxon>
        <taxon>Pseudomonadati</taxon>
        <taxon>Bacteroidota</taxon>
        <taxon>Cytophagia</taxon>
        <taxon>Cytophagales</taxon>
        <taxon>Cyclobacteriaceae</taxon>
        <taxon>Fontibacter</taxon>
    </lineage>
</organism>
<comment type="caution">
    <text evidence="13">The sequence shown here is derived from an EMBL/GenBank/DDBJ whole genome shotgun (WGS) entry which is preliminary data.</text>
</comment>
<evidence type="ECO:0000256" key="8">
    <source>
        <dbReference type="ARBA" id="ARBA00048668"/>
    </source>
</evidence>
<dbReference type="Proteomes" id="UP001589797">
    <property type="component" value="Unassembled WGS sequence"/>
</dbReference>
<keyword evidence="7 9" id="KW-0808">Transferase</keyword>
<comment type="similarity">
    <text evidence="2 9">Belongs to the NAPRTase family.</text>
</comment>
<comment type="catalytic activity">
    <reaction evidence="8 9">
        <text>5-phospho-alpha-D-ribose 1-diphosphate + nicotinate + ATP + H2O = nicotinate beta-D-ribonucleotide + ADP + phosphate + diphosphate</text>
        <dbReference type="Rhea" id="RHEA:36163"/>
        <dbReference type="ChEBI" id="CHEBI:15377"/>
        <dbReference type="ChEBI" id="CHEBI:30616"/>
        <dbReference type="ChEBI" id="CHEBI:32544"/>
        <dbReference type="ChEBI" id="CHEBI:33019"/>
        <dbReference type="ChEBI" id="CHEBI:43474"/>
        <dbReference type="ChEBI" id="CHEBI:57502"/>
        <dbReference type="ChEBI" id="CHEBI:58017"/>
        <dbReference type="ChEBI" id="CHEBI:456216"/>
        <dbReference type="EC" id="6.3.4.21"/>
    </reaction>
</comment>
<dbReference type="NCBIfam" id="NF009131">
    <property type="entry name" value="PRK12484.1"/>
    <property type="match status" value="1"/>
</dbReference>
<dbReference type="Gene3D" id="3.20.20.70">
    <property type="entry name" value="Aldolase class I"/>
    <property type="match status" value="1"/>
</dbReference>
<dbReference type="NCBIfam" id="TIGR01513">
    <property type="entry name" value="NAPRTase_put"/>
    <property type="match status" value="1"/>
</dbReference>
<dbReference type="PANTHER" id="PTHR11098:SF1">
    <property type="entry name" value="NICOTINATE PHOSPHORIBOSYLTRANSFERASE"/>
    <property type="match status" value="1"/>
</dbReference>
<evidence type="ECO:0000256" key="4">
    <source>
        <dbReference type="ARBA" id="ARBA00022553"/>
    </source>
</evidence>
<feature type="domain" description="Nicotinate phosphoribosyltransferase N-terminal" evidence="11">
    <location>
        <begin position="10"/>
        <end position="133"/>
    </location>
</feature>